<dbReference type="Pfam" id="PF01041">
    <property type="entry name" value="DegT_DnrJ_EryC1"/>
    <property type="match status" value="1"/>
</dbReference>
<dbReference type="InterPro" id="IPR015421">
    <property type="entry name" value="PyrdxlP-dep_Trfase_major"/>
</dbReference>
<dbReference type="InterPro" id="IPR000653">
    <property type="entry name" value="DegT/StrS_aminotransferase"/>
</dbReference>
<accession>A0A1R3XPY5</accession>
<dbReference type="PANTHER" id="PTHR30244">
    <property type="entry name" value="TRANSAMINASE"/>
    <property type="match status" value="1"/>
</dbReference>
<feature type="active site" description="Proton acceptor" evidence="3">
    <location>
        <position position="181"/>
    </location>
</feature>
<dbReference type="InterPro" id="IPR015424">
    <property type="entry name" value="PyrdxlP-dep_Trfase"/>
</dbReference>
<dbReference type="GO" id="GO:0030170">
    <property type="term" value="F:pyridoxal phosphate binding"/>
    <property type="evidence" value="ECO:0007669"/>
    <property type="project" value="TreeGrafter"/>
</dbReference>
<dbReference type="PIRSF" id="PIRSF000390">
    <property type="entry name" value="PLP_StrS"/>
    <property type="match status" value="1"/>
</dbReference>
<dbReference type="AlphaFoldDB" id="A0A1R3XPY5"/>
<evidence type="ECO:0000256" key="1">
    <source>
        <dbReference type="ARBA" id="ARBA00022898"/>
    </source>
</evidence>
<dbReference type="Proteomes" id="UP000187181">
    <property type="component" value="Unassembled WGS sequence"/>
</dbReference>
<protein>
    <submittedName>
        <fullName evidence="6">dTDP-4-amino-4,6-dideoxygalactose transaminase</fullName>
    </submittedName>
</protein>
<dbReference type="GO" id="GO:0000271">
    <property type="term" value="P:polysaccharide biosynthetic process"/>
    <property type="evidence" value="ECO:0007669"/>
    <property type="project" value="TreeGrafter"/>
</dbReference>
<organism evidence="6 7">
    <name type="scientific">Pontibacter indicus</name>
    <dbReference type="NCBI Taxonomy" id="1317125"/>
    <lineage>
        <taxon>Bacteria</taxon>
        <taxon>Pseudomonadati</taxon>
        <taxon>Bacteroidota</taxon>
        <taxon>Cytophagia</taxon>
        <taxon>Cytophagales</taxon>
        <taxon>Hymenobacteraceae</taxon>
        <taxon>Pontibacter</taxon>
    </lineage>
</organism>
<keyword evidence="1 4" id="KW-0663">Pyridoxal phosphate</keyword>
<dbReference type="RefSeq" id="WP_076670956.1">
    <property type="nucleotide sequence ID" value="NZ_FTPP01000003.1"/>
</dbReference>
<keyword evidence="7" id="KW-1185">Reference proteome</keyword>
<proteinExistence type="inferred from homology"/>
<gene>
    <name evidence="6" type="ORF">SAMN05444128_3236</name>
</gene>
<sequence length="360" mass="40609">MIPVTKPFLPPQAEYEKYLSDIWKRQWLTNMGPLANELELQLKAYLKVQHLLFVTNGTVALQMAIKALDLKGEVITTPFSFVATTSSIVWEGCEPVFVDVDAESLNINPAKIEEAITDRTSAILATHVYGNPCDVEAIERIAQKHKLKVIYDGAHSFGVQINGKSIFEYGDISVCSLHATKLYHSGEGGLVITKDPELLKKLAYIRNFGFNGPEAFAELGINGKNSELHAAMGLVNLKYIDKIIEKRKILTDQYLLKLEGFKASVPLWNKKGSKNFAYFPLIVESEEFLLKCMNFLQSHEVFVRRYFYPSLATSLPYLKPEVMPVTDNVAKRALCLPLYNDLSVEEVDMICRLLLRVQNN</sequence>
<dbReference type="Gene3D" id="3.40.640.10">
    <property type="entry name" value="Type I PLP-dependent aspartate aminotransferase-like (Major domain)"/>
    <property type="match status" value="1"/>
</dbReference>
<evidence type="ECO:0000313" key="7">
    <source>
        <dbReference type="Proteomes" id="UP000187181"/>
    </source>
</evidence>
<evidence type="ECO:0000256" key="5">
    <source>
        <dbReference type="RuleBase" id="RU004508"/>
    </source>
</evidence>
<dbReference type="OrthoDB" id="9810913at2"/>
<feature type="modified residue" description="N6-(pyridoxal phosphate)lysine" evidence="4">
    <location>
        <position position="181"/>
    </location>
</feature>
<dbReference type="GO" id="GO:0008483">
    <property type="term" value="F:transaminase activity"/>
    <property type="evidence" value="ECO:0007669"/>
    <property type="project" value="TreeGrafter"/>
</dbReference>
<dbReference type="SUPFAM" id="SSF53383">
    <property type="entry name" value="PLP-dependent transferases"/>
    <property type="match status" value="1"/>
</dbReference>
<dbReference type="STRING" id="1317125.SAMN05444128_3236"/>
<name>A0A1R3XPY5_9BACT</name>
<reference evidence="7" key="1">
    <citation type="submission" date="2017-01" db="EMBL/GenBank/DDBJ databases">
        <authorList>
            <person name="Varghese N."/>
            <person name="Submissions S."/>
        </authorList>
    </citation>
    <scope>NUCLEOTIDE SEQUENCE [LARGE SCALE GENOMIC DNA]</scope>
    <source>
        <strain evidence="7">LP100</strain>
    </source>
</reference>
<comment type="similarity">
    <text evidence="2 5">Belongs to the DegT/DnrJ/EryC1 family.</text>
</comment>
<evidence type="ECO:0000313" key="6">
    <source>
        <dbReference type="EMBL" id="SIT93824.1"/>
    </source>
</evidence>
<evidence type="ECO:0000256" key="3">
    <source>
        <dbReference type="PIRSR" id="PIRSR000390-1"/>
    </source>
</evidence>
<dbReference type="EMBL" id="FTPP01000003">
    <property type="protein sequence ID" value="SIT93824.1"/>
    <property type="molecule type" value="Genomic_DNA"/>
</dbReference>
<evidence type="ECO:0000256" key="4">
    <source>
        <dbReference type="PIRSR" id="PIRSR000390-2"/>
    </source>
</evidence>
<evidence type="ECO:0000256" key="2">
    <source>
        <dbReference type="ARBA" id="ARBA00037999"/>
    </source>
</evidence>
<dbReference type="CDD" id="cd00616">
    <property type="entry name" value="AHBA_syn"/>
    <property type="match status" value="1"/>
</dbReference>
<dbReference type="PANTHER" id="PTHR30244:SF9">
    <property type="entry name" value="PROTEIN RV3402C"/>
    <property type="match status" value="1"/>
</dbReference>